<accession>A0A1Q2SNL6</accession>
<dbReference type="OrthoDB" id="5766125at2"/>
<dbReference type="Gene3D" id="1.20.1220.20">
    <property type="entry name" value="Uncharcterised protein PF01724"/>
    <property type="match status" value="1"/>
</dbReference>
<organism evidence="1 2">
    <name type="scientific">Candidatus Nitrosoglobus terrae</name>
    <dbReference type="NCBI Taxonomy" id="1630141"/>
    <lineage>
        <taxon>Bacteria</taxon>
        <taxon>Pseudomonadati</taxon>
        <taxon>Pseudomonadota</taxon>
        <taxon>Gammaproteobacteria</taxon>
        <taxon>Chromatiales</taxon>
        <taxon>Chromatiaceae</taxon>
        <taxon>Candidatus Nitrosoglobus</taxon>
    </lineage>
</organism>
<gene>
    <name evidence="1" type="ORF">TAO_1341</name>
</gene>
<dbReference type="InterPro" id="IPR002636">
    <property type="entry name" value="DUF29"/>
</dbReference>
<proteinExistence type="predicted"/>
<keyword evidence="2" id="KW-1185">Reference proteome</keyword>
<protein>
    <submittedName>
        <fullName evidence="1">Hypothetical conserved protein</fullName>
    </submittedName>
</protein>
<dbReference type="Proteomes" id="UP000243679">
    <property type="component" value="Chromosome"/>
</dbReference>
<dbReference type="Pfam" id="PF01724">
    <property type="entry name" value="DUF29"/>
    <property type="match status" value="1"/>
</dbReference>
<name>A0A1Q2SNL6_9GAMM</name>
<dbReference type="KEGG" id="ntt:TAO_1341"/>
<evidence type="ECO:0000313" key="1">
    <source>
        <dbReference type="EMBL" id="BAW80711.1"/>
    </source>
</evidence>
<dbReference type="PANTHER" id="PTHR34235:SF4">
    <property type="entry name" value="SLR0291 PROTEIN"/>
    <property type="match status" value="1"/>
</dbReference>
<dbReference type="AlphaFoldDB" id="A0A1Q2SNL6"/>
<dbReference type="EMBL" id="AP014836">
    <property type="protein sequence ID" value="BAW80711.1"/>
    <property type="molecule type" value="Genomic_DNA"/>
</dbReference>
<dbReference type="RefSeq" id="WP_096527223.1">
    <property type="nucleotide sequence ID" value="NZ_AP014836.1"/>
</dbReference>
<dbReference type="PANTHER" id="PTHR34235">
    <property type="entry name" value="SLR1203 PROTEIN-RELATED"/>
    <property type="match status" value="1"/>
</dbReference>
<sequence length="147" mass="17268">MSTYETDFYGWTQETVRLLRQGRISEVDMDALIEEIEDMGKNQLGQLENRLTVLMVHLLKWQYQPEHRSNSWKGTIVEQRRKISRLIKKNPSLKPKLDNTVIEMYLDCVPQVSAETGLAKIVFPTSFEQTGWTVEQVLDEEFYPSER</sequence>
<evidence type="ECO:0000313" key="2">
    <source>
        <dbReference type="Proteomes" id="UP000243679"/>
    </source>
</evidence>
<reference evidence="1 2" key="1">
    <citation type="journal article" date="2017" name="ISME J.">
        <title>An acid-tolerant ammonia-oxidizing ?-proteobacterium from soil.</title>
        <authorList>
            <person name="Hayatsu M."/>
            <person name="Tago K."/>
            <person name="Uchiyama I."/>
            <person name="Toyoda A."/>
            <person name="Wang Y."/>
            <person name="Shimomura Y."/>
            <person name="Okubo T."/>
            <person name="Kurisu F."/>
            <person name="Hirono Y."/>
            <person name="Nonaka K."/>
            <person name="Akiyama H."/>
            <person name="Itoh T."/>
            <person name="Takami H."/>
        </authorList>
    </citation>
    <scope>NUCLEOTIDE SEQUENCE [LARGE SCALE GENOMIC DNA]</scope>
    <source>
        <strain evidence="1 2">TAO100</strain>
    </source>
</reference>